<sequence>MCTTVDTGEIIILSDDDDDDDGHEEPSVLIVEVQDLKKNGNNNLIYKPTVCVTLEVVDSYQLLLLCVSDVVLPQGPLDEDLVVTFSRRAEVLPHARYDCPIHPFMATDHEVSGPVASNQLICDQCFCYICDKLASLCVVWCQGGVCHCNSHKRSDFWNNIRNGALLGWLKTFNLSLSEVDHHLRLAGICTQLLQRQRRYTLDIHTISCLYAIHRFDLKAILCCVVSAGTESCIATCESSWLKDTNCECS</sequence>
<keyword evidence="2" id="KW-1185">Reference proteome</keyword>
<organism evidence="1 2">
    <name type="scientific">Monopterus albus</name>
    <name type="common">Swamp eel</name>
    <dbReference type="NCBI Taxonomy" id="43700"/>
    <lineage>
        <taxon>Eukaryota</taxon>
        <taxon>Metazoa</taxon>
        <taxon>Chordata</taxon>
        <taxon>Craniata</taxon>
        <taxon>Vertebrata</taxon>
        <taxon>Euteleostomi</taxon>
        <taxon>Actinopterygii</taxon>
        <taxon>Neopterygii</taxon>
        <taxon>Teleostei</taxon>
        <taxon>Neoteleostei</taxon>
        <taxon>Acanthomorphata</taxon>
        <taxon>Anabantaria</taxon>
        <taxon>Synbranchiformes</taxon>
        <taxon>Synbranchidae</taxon>
        <taxon>Monopterus</taxon>
    </lineage>
</organism>
<reference evidence="1" key="1">
    <citation type="submission" date="2025-08" db="UniProtKB">
        <authorList>
            <consortium name="Ensembl"/>
        </authorList>
    </citation>
    <scope>IDENTIFICATION</scope>
</reference>
<dbReference type="InterPro" id="IPR053234">
    <property type="entry name" value="RPM1_Interactor"/>
</dbReference>
<reference evidence="1" key="2">
    <citation type="submission" date="2025-09" db="UniProtKB">
        <authorList>
            <consortium name="Ensembl"/>
        </authorList>
    </citation>
    <scope>IDENTIFICATION</scope>
</reference>
<dbReference type="PANTHER" id="PTHR33443">
    <property type="entry name" value="ZGC:112980"/>
    <property type="match status" value="1"/>
</dbReference>
<dbReference type="Ensembl" id="ENSMALT00000027034.1">
    <property type="protein sequence ID" value="ENSMALP00000026549.1"/>
    <property type="gene ID" value="ENSMALG00000018423.1"/>
</dbReference>
<name>A0A3Q3K1H4_MONAL</name>
<accession>A0A3Q3K1H4</accession>
<evidence type="ECO:0000313" key="2">
    <source>
        <dbReference type="Proteomes" id="UP000261600"/>
    </source>
</evidence>
<evidence type="ECO:0000313" key="1">
    <source>
        <dbReference type="Ensembl" id="ENSMALP00000026549.1"/>
    </source>
</evidence>
<protein>
    <submittedName>
        <fullName evidence="1">Uncharacterized protein</fullName>
    </submittedName>
</protein>
<dbReference type="AlphaFoldDB" id="A0A3Q3K1H4"/>
<dbReference type="Proteomes" id="UP000261600">
    <property type="component" value="Unplaced"/>
</dbReference>
<proteinExistence type="predicted"/>
<dbReference type="PANTHER" id="PTHR33443:SF30">
    <property type="entry name" value="SARCOSINE DEHYDROGENASE-2C PROTEIN"/>
    <property type="match status" value="1"/>
</dbReference>